<keyword evidence="1" id="KW-0812">Transmembrane</keyword>
<protein>
    <submittedName>
        <fullName evidence="2">Uncharacterized protein</fullName>
    </submittedName>
</protein>
<evidence type="ECO:0000313" key="2">
    <source>
        <dbReference type="EMBL" id="TQM39249.1"/>
    </source>
</evidence>
<reference evidence="2 3" key="1">
    <citation type="submission" date="2019-06" db="EMBL/GenBank/DDBJ databases">
        <title>Genomic Encyclopedia of Archaeal and Bacterial Type Strains, Phase II (KMG-II): from individual species to whole genera.</title>
        <authorList>
            <person name="Goeker M."/>
        </authorList>
    </citation>
    <scope>NUCLEOTIDE SEQUENCE [LARGE SCALE GENOMIC DNA]</scope>
    <source>
        <strain evidence="2 3">DSM 24789</strain>
    </source>
</reference>
<keyword evidence="1" id="KW-1133">Transmembrane helix</keyword>
<comment type="caution">
    <text evidence="2">The sequence shown here is derived from an EMBL/GenBank/DDBJ whole genome shotgun (WGS) entry which is preliminary data.</text>
</comment>
<keyword evidence="1" id="KW-0472">Membrane</keyword>
<feature type="transmembrane region" description="Helical" evidence="1">
    <location>
        <begin position="12"/>
        <end position="33"/>
    </location>
</feature>
<evidence type="ECO:0000313" key="3">
    <source>
        <dbReference type="Proteomes" id="UP000320773"/>
    </source>
</evidence>
<organism evidence="2 3">
    <name type="scientific">Flavobacterium branchiophilum</name>
    <dbReference type="NCBI Taxonomy" id="55197"/>
    <lineage>
        <taxon>Bacteria</taxon>
        <taxon>Pseudomonadati</taxon>
        <taxon>Bacteroidota</taxon>
        <taxon>Flavobacteriia</taxon>
        <taxon>Flavobacteriales</taxon>
        <taxon>Flavobacteriaceae</taxon>
        <taxon>Flavobacterium</taxon>
    </lineage>
</organism>
<accession>A0A543FZI8</accession>
<dbReference type="Proteomes" id="UP000320773">
    <property type="component" value="Unassembled WGS sequence"/>
</dbReference>
<evidence type="ECO:0000256" key="1">
    <source>
        <dbReference type="SAM" id="Phobius"/>
    </source>
</evidence>
<gene>
    <name evidence="2" type="ORF">BC670_0022</name>
</gene>
<name>A0A543FZI8_9FLAO</name>
<proteinExistence type="predicted"/>
<dbReference type="AlphaFoldDB" id="A0A543FZI8"/>
<dbReference type="EMBL" id="VFPJ01000001">
    <property type="protein sequence ID" value="TQM39249.1"/>
    <property type="molecule type" value="Genomic_DNA"/>
</dbReference>
<sequence>MHIPYGYIEKFFVRILRGFSFFFYNLFLFIIIFEKYLATVFSQTDVVNQQCETETISPK</sequence>